<dbReference type="Gene3D" id="3.40.50.720">
    <property type="entry name" value="NAD(P)-binding Rossmann-like Domain"/>
    <property type="match status" value="1"/>
</dbReference>
<protein>
    <submittedName>
        <fullName evidence="2">Thiamine biosynthesis protein ThiF</fullName>
    </submittedName>
</protein>
<dbReference type="CDD" id="cd00158">
    <property type="entry name" value="RHOD"/>
    <property type="match status" value="1"/>
</dbReference>
<dbReference type="InterPro" id="IPR000594">
    <property type="entry name" value="ThiF_NAD_FAD-bd"/>
</dbReference>
<organism evidence="2 3">
    <name type="scientific">Paracoccus methylarcula</name>
    <dbReference type="NCBI Taxonomy" id="72022"/>
    <lineage>
        <taxon>Bacteria</taxon>
        <taxon>Pseudomonadati</taxon>
        <taxon>Pseudomonadota</taxon>
        <taxon>Alphaproteobacteria</taxon>
        <taxon>Rhodobacterales</taxon>
        <taxon>Paracoccaceae</taxon>
        <taxon>Paracoccus</taxon>
    </lineage>
</organism>
<dbReference type="PROSITE" id="PS50206">
    <property type="entry name" value="RHODANESE_3"/>
    <property type="match status" value="1"/>
</dbReference>
<reference evidence="2" key="1">
    <citation type="submission" date="2018-05" db="EMBL/GenBank/DDBJ databases">
        <title>Reclassification of Methylarcula marina and Methylarcula terricola as Paracoccus methylarcula sp.nov., comb.nov. and Paracoccus terricola comb.nov.</title>
        <authorList>
            <person name="Shmareva M.N."/>
            <person name="Doronina N.V."/>
            <person name="Vasilenko O.V."/>
            <person name="Tarlachkov S.V."/>
            <person name="Trotsenko Y.A."/>
        </authorList>
    </citation>
    <scope>NUCLEOTIDE SEQUENCE [LARGE SCALE GENOMIC DNA]</scope>
    <source>
        <strain evidence="2">VKM B-2159</strain>
    </source>
</reference>
<proteinExistence type="predicted"/>
<dbReference type="GO" id="GO:0005829">
    <property type="term" value="C:cytosol"/>
    <property type="evidence" value="ECO:0007669"/>
    <property type="project" value="TreeGrafter"/>
</dbReference>
<dbReference type="EMBL" id="PXNQ02000001">
    <property type="protein sequence ID" value="RNF36230.1"/>
    <property type="molecule type" value="Genomic_DNA"/>
</dbReference>
<comment type="caution">
    <text evidence="2">The sequence shown here is derived from an EMBL/GenBank/DDBJ whole genome shotgun (WGS) entry which is preliminary data.</text>
</comment>
<feature type="domain" description="Rhodanese" evidence="1">
    <location>
        <begin position="275"/>
        <end position="329"/>
    </location>
</feature>
<dbReference type="GO" id="GO:0008146">
    <property type="term" value="F:sulfotransferase activity"/>
    <property type="evidence" value="ECO:0007669"/>
    <property type="project" value="TreeGrafter"/>
</dbReference>
<evidence type="ECO:0000313" key="2">
    <source>
        <dbReference type="EMBL" id="RNF36230.1"/>
    </source>
</evidence>
<dbReference type="Proteomes" id="UP000238137">
    <property type="component" value="Unassembled WGS sequence"/>
</dbReference>
<dbReference type="RefSeq" id="WP_106689855.1">
    <property type="nucleotide sequence ID" value="NZ_PXNQ02000001.1"/>
</dbReference>
<dbReference type="Pfam" id="PF00899">
    <property type="entry name" value="ThiF"/>
    <property type="match status" value="1"/>
</dbReference>
<evidence type="ECO:0000313" key="3">
    <source>
        <dbReference type="Proteomes" id="UP000238137"/>
    </source>
</evidence>
<dbReference type="GO" id="GO:0004792">
    <property type="term" value="F:thiosulfate-cyanide sulfurtransferase activity"/>
    <property type="evidence" value="ECO:0007669"/>
    <property type="project" value="TreeGrafter"/>
</dbReference>
<dbReference type="PANTHER" id="PTHR10953">
    <property type="entry name" value="UBIQUITIN-ACTIVATING ENZYME E1"/>
    <property type="match status" value="1"/>
</dbReference>
<dbReference type="PANTHER" id="PTHR10953:SF102">
    <property type="entry name" value="ADENYLYLTRANSFERASE AND SULFURTRANSFERASE MOCS3"/>
    <property type="match status" value="1"/>
</dbReference>
<dbReference type="CDD" id="cd00757">
    <property type="entry name" value="ThiF_MoeB_HesA_family"/>
    <property type="match status" value="1"/>
</dbReference>
<dbReference type="SUPFAM" id="SSF69572">
    <property type="entry name" value="Activating enzymes of the ubiquitin-like proteins"/>
    <property type="match status" value="1"/>
</dbReference>
<dbReference type="InterPro" id="IPR045886">
    <property type="entry name" value="ThiF/MoeB/HesA"/>
</dbReference>
<accession>A0A3R7LRF1</accession>
<name>A0A3R7LRF1_9RHOB</name>
<dbReference type="AlphaFoldDB" id="A0A3R7LRF1"/>
<dbReference type="OrthoDB" id="9804286at2"/>
<dbReference type="InterPro" id="IPR036873">
    <property type="entry name" value="Rhodanese-like_dom_sf"/>
</dbReference>
<keyword evidence="3" id="KW-1185">Reference proteome</keyword>
<dbReference type="InterPro" id="IPR001763">
    <property type="entry name" value="Rhodanese-like_dom"/>
</dbReference>
<dbReference type="GO" id="GO:0016779">
    <property type="term" value="F:nucleotidyltransferase activity"/>
    <property type="evidence" value="ECO:0007669"/>
    <property type="project" value="TreeGrafter"/>
</dbReference>
<dbReference type="SUPFAM" id="SSF52821">
    <property type="entry name" value="Rhodanese/Cell cycle control phosphatase"/>
    <property type="match status" value="1"/>
</dbReference>
<dbReference type="InterPro" id="IPR035985">
    <property type="entry name" value="Ubiquitin-activating_enz"/>
</dbReference>
<gene>
    <name evidence="2" type="ORF">A7A09_002280</name>
</gene>
<evidence type="ECO:0000259" key="1">
    <source>
        <dbReference type="PROSITE" id="PS50206"/>
    </source>
</evidence>
<sequence length="333" mass="34892">MSRYDRQVILPEIGTEGQARLAAARVLIVGAGGLGATVIPALAGAGVGHLRIVDGDRVDESNLHRQTMFRQADIGRPKADCAAREAMALNPQIMAEAVRGWLDPVTVGAMLEDTDLVIDAADSFAVSYILSDACMHRRLPLIAASVLGRQGYVGGFCGTGPSLRALFPDLPRQAQSCATAGVMGPVVAVMGALQAQMALSILLGVKPSPIGQAVTVDLAAWRFGSFRFDDAPEPEGPALPFVARADLRDADCVVELRPESEAPCKITAGALRLAPEAMAAWQPPAGRRVVLCCRSGLRAWRAAVELAGRGHHDLALLAAGAADTSNAIVEHQS</sequence>
<dbReference type="GO" id="GO:0008641">
    <property type="term" value="F:ubiquitin-like modifier activating enzyme activity"/>
    <property type="evidence" value="ECO:0007669"/>
    <property type="project" value="InterPro"/>
</dbReference>